<dbReference type="InterPro" id="IPR015422">
    <property type="entry name" value="PyrdxlP-dep_Trfase_small"/>
</dbReference>
<dbReference type="GO" id="GO:0009448">
    <property type="term" value="P:gamma-aminobutyric acid metabolic process"/>
    <property type="evidence" value="ECO:0007669"/>
    <property type="project" value="InterPro"/>
</dbReference>
<evidence type="ECO:0000256" key="9">
    <source>
        <dbReference type="ARBA" id="ARBA00022898"/>
    </source>
</evidence>
<dbReference type="NCBIfam" id="TIGR00700">
    <property type="entry name" value="GABAtrnsam"/>
    <property type="match status" value="1"/>
</dbReference>
<dbReference type="InterPro" id="IPR015421">
    <property type="entry name" value="PyrdxlP-dep_Trfase_major"/>
</dbReference>
<dbReference type="EMBL" id="LRPH01000094">
    <property type="protein sequence ID" value="KWU54903.1"/>
    <property type="molecule type" value="Genomic_DNA"/>
</dbReference>
<evidence type="ECO:0000256" key="4">
    <source>
        <dbReference type="ARBA" id="ARBA00008954"/>
    </source>
</evidence>
<dbReference type="InterPro" id="IPR050103">
    <property type="entry name" value="Class-III_PLP-dep_AT"/>
</dbReference>
<dbReference type="Pfam" id="PF00202">
    <property type="entry name" value="Aminotran_3"/>
    <property type="match status" value="1"/>
</dbReference>
<keyword evidence="7 17" id="KW-0032">Aminotransferase</keyword>
<dbReference type="GO" id="GO:0042802">
    <property type="term" value="F:identical protein binding"/>
    <property type="evidence" value="ECO:0007669"/>
    <property type="project" value="TreeGrafter"/>
</dbReference>
<dbReference type="Proteomes" id="UP000065797">
    <property type="component" value="Unassembled WGS sequence"/>
</dbReference>
<comment type="catalytic activity">
    <reaction evidence="14">
        <text>4-aminobutanoate + 2-oxoglutarate = succinate semialdehyde + L-glutamate</text>
        <dbReference type="Rhea" id="RHEA:23352"/>
        <dbReference type="ChEBI" id="CHEBI:16810"/>
        <dbReference type="ChEBI" id="CHEBI:29985"/>
        <dbReference type="ChEBI" id="CHEBI:57706"/>
        <dbReference type="ChEBI" id="CHEBI:59888"/>
        <dbReference type="EC" id="2.6.1.19"/>
    </reaction>
</comment>
<dbReference type="InterPro" id="IPR015424">
    <property type="entry name" value="PyrdxlP-dep_Trfase"/>
</dbReference>
<dbReference type="EC" id="2.6.1.19" evidence="6"/>
<evidence type="ECO:0000256" key="14">
    <source>
        <dbReference type="ARBA" id="ARBA00048021"/>
    </source>
</evidence>
<dbReference type="InterPro" id="IPR049704">
    <property type="entry name" value="Aminotrans_3_PPA_site"/>
</dbReference>
<organism evidence="17 18">
    <name type="scientific">Bacillus mycoides</name>
    <dbReference type="NCBI Taxonomy" id="1405"/>
    <lineage>
        <taxon>Bacteria</taxon>
        <taxon>Bacillati</taxon>
        <taxon>Bacillota</taxon>
        <taxon>Bacilli</taxon>
        <taxon>Bacillales</taxon>
        <taxon>Bacillaceae</taxon>
        <taxon>Bacillus</taxon>
        <taxon>Bacillus cereus group</taxon>
    </lineage>
</organism>
<dbReference type="Gene3D" id="3.90.1150.10">
    <property type="entry name" value="Aspartate Aminotransferase, domain 1"/>
    <property type="match status" value="1"/>
</dbReference>
<evidence type="ECO:0000256" key="12">
    <source>
        <dbReference type="ARBA" id="ARBA00030857"/>
    </source>
</evidence>
<dbReference type="PANTHER" id="PTHR11986:SF58">
    <property type="entry name" value="LEUCINE_METHIONINE RACEMASE"/>
    <property type="match status" value="1"/>
</dbReference>
<dbReference type="CDD" id="cd00610">
    <property type="entry name" value="OAT_like"/>
    <property type="match status" value="1"/>
</dbReference>
<evidence type="ECO:0000256" key="10">
    <source>
        <dbReference type="ARBA" id="ARBA00029760"/>
    </source>
</evidence>
<evidence type="ECO:0000256" key="11">
    <source>
        <dbReference type="ARBA" id="ARBA00030204"/>
    </source>
</evidence>
<comment type="similarity">
    <text evidence="4 16">Belongs to the class-III pyridoxal-phosphate-dependent aminotransferase family.</text>
</comment>
<evidence type="ECO:0000256" key="2">
    <source>
        <dbReference type="ARBA" id="ARBA00001933"/>
    </source>
</evidence>
<dbReference type="SUPFAM" id="SSF53383">
    <property type="entry name" value="PLP-dependent transferases"/>
    <property type="match status" value="1"/>
</dbReference>
<dbReference type="InterPro" id="IPR004632">
    <property type="entry name" value="4NH2But_aminotransferase_bac"/>
</dbReference>
<sequence length="455" mass="50048">MSFVKIQTKLPGPNSIKILEKQHSVARAFGTFVPSIVDYAKGSRVWDMDGNVFLDLAGGVGCLNVGHSHPKVVETIKREAERFTHTDFTVIPYESYINLADRLCSLMPGKETKRAAFFNSGTEAVENAIKIARKATGKRGIICFDGAFHGRTMLSLSLTSKVKPYKENMGPFFNDIYRIPFPNMYRWNGIKNPEIISEQAIENLRNLFLTQIPPSEVAALIIEPIQGEAGFIVPPNNYLKAVQEICNENDIIFIVDEVQTGYGRTGEFIASDYFGIEPDIITLGKSIAAGLPLSAVIGRKSVMDSAGDGAVGGTFVGNPISCAAGIAVLDIYKEERLGEKAQQIGLQIGQKVRDLKGKSKLIGDIRGAGAMLAFELVRDHETLEPADTETLEIIQRCLQKGVILFKAGLYNNVIRFLVPLVISEEELTEALNIIEECVIEVTEKYETQNLVGTER</sequence>
<dbReference type="Gene3D" id="3.40.640.10">
    <property type="entry name" value="Type I PLP-dependent aspartate aminotransferase-like (Major domain)"/>
    <property type="match status" value="1"/>
</dbReference>
<dbReference type="RefSeq" id="WP_060751838.1">
    <property type="nucleotide sequence ID" value="NZ_LRPH01000094.1"/>
</dbReference>
<dbReference type="GO" id="GO:0034386">
    <property type="term" value="F:4-aminobutyrate:2-oxoglutarate transaminase activity"/>
    <property type="evidence" value="ECO:0007669"/>
    <property type="project" value="UniProtKB-EC"/>
</dbReference>
<comment type="cofactor">
    <cofactor evidence="2">
        <name>pyridoxal 5'-phosphate</name>
        <dbReference type="ChEBI" id="CHEBI:597326"/>
    </cofactor>
</comment>
<dbReference type="PROSITE" id="PS00600">
    <property type="entry name" value="AA_TRANSFER_CLASS_3"/>
    <property type="match status" value="1"/>
</dbReference>
<evidence type="ECO:0000256" key="15">
    <source>
        <dbReference type="ARBA" id="ARBA00050054"/>
    </source>
</evidence>
<proteinExistence type="inferred from homology"/>
<name>A0A109FV30_BACMY</name>
<comment type="catalytic activity">
    <reaction evidence="1">
        <text>(S)-3-amino-2-methylpropanoate + 2-oxoglutarate = 2-methyl-3-oxopropanoate + L-glutamate</text>
        <dbReference type="Rhea" id="RHEA:13993"/>
        <dbReference type="ChEBI" id="CHEBI:16810"/>
        <dbReference type="ChEBI" id="CHEBI:29985"/>
        <dbReference type="ChEBI" id="CHEBI:57700"/>
        <dbReference type="ChEBI" id="CHEBI:58655"/>
        <dbReference type="EC" id="2.6.1.22"/>
    </reaction>
</comment>
<dbReference type="EC" id="2.6.1.22" evidence="5"/>
<reference evidence="17 18" key="1">
    <citation type="submission" date="2016-01" db="EMBL/GenBank/DDBJ databases">
        <authorList>
            <person name="McClelland M."/>
            <person name="Jain A."/>
            <person name="Saraogi P."/>
            <person name="Mendelson R."/>
            <person name="Westerman R."/>
            <person name="SanMiguel P."/>
            <person name="Csonka L."/>
        </authorList>
    </citation>
    <scope>NUCLEOTIDE SEQUENCE [LARGE SCALE GENOMIC DNA]</scope>
    <source>
        <strain evidence="17 18">PE8-15</strain>
    </source>
</reference>
<dbReference type="GO" id="GO:0030170">
    <property type="term" value="F:pyridoxal phosphate binding"/>
    <property type="evidence" value="ECO:0007669"/>
    <property type="project" value="InterPro"/>
</dbReference>
<dbReference type="PIRSF" id="PIRSF000521">
    <property type="entry name" value="Transaminase_4ab_Lys_Orn"/>
    <property type="match status" value="1"/>
</dbReference>
<protein>
    <recommendedName>
        <fullName evidence="12">(S)-3-amino-2-methylpropionate transaminase</fullName>
        <ecNumber evidence="6">2.6.1.19</ecNumber>
        <ecNumber evidence="5">2.6.1.22</ecNumber>
    </recommendedName>
    <alternativeName>
        <fullName evidence="13">GABA aminotransferase</fullName>
    </alternativeName>
    <alternativeName>
        <fullName evidence="11">Gamma-amino-N-butyrate transaminase</fullName>
    </alternativeName>
    <alternativeName>
        <fullName evidence="15">Glutamate:succinic semialdehyde transaminase</fullName>
    </alternativeName>
    <alternativeName>
        <fullName evidence="10">L-AIBAT</fullName>
    </alternativeName>
</protein>
<dbReference type="AlphaFoldDB" id="A0A109FV30"/>
<comment type="pathway">
    <text evidence="3">Amino-acid degradation; 4-aminobutanoate degradation.</text>
</comment>
<evidence type="ECO:0000256" key="3">
    <source>
        <dbReference type="ARBA" id="ARBA00005176"/>
    </source>
</evidence>
<dbReference type="PANTHER" id="PTHR11986">
    <property type="entry name" value="AMINOTRANSFERASE CLASS III"/>
    <property type="match status" value="1"/>
</dbReference>
<evidence type="ECO:0000313" key="18">
    <source>
        <dbReference type="Proteomes" id="UP000065797"/>
    </source>
</evidence>
<evidence type="ECO:0000256" key="13">
    <source>
        <dbReference type="ARBA" id="ARBA00031787"/>
    </source>
</evidence>
<comment type="caution">
    <text evidence="17">The sequence shown here is derived from an EMBL/GenBank/DDBJ whole genome shotgun (WGS) entry which is preliminary data.</text>
</comment>
<keyword evidence="8 17" id="KW-0808">Transferase</keyword>
<dbReference type="FunFam" id="3.40.640.10:FF:000013">
    <property type="entry name" value="4-aminobutyrate aminotransferase"/>
    <property type="match status" value="1"/>
</dbReference>
<accession>A0A109FV30</accession>
<evidence type="ECO:0000256" key="6">
    <source>
        <dbReference type="ARBA" id="ARBA00012912"/>
    </source>
</evidence>
<keyword evidence="9 16" id="KW-0663">Pyridoxal phosphate</keyword>
<gene>
    <name evidence="17" type="ORF">AWW70_26180</name>
</gene>
<dbReference type="InterPro" id="IPR005814">
    <property type="entry name" value="Aminotrans_3"/>
</dbReference>
<evidence type="ECO:0000313" key="17">
    <source>
        <dbReference type="EMBL" id="KWU54903.1"/>
    </source>
</evidence>
<evidence type="ECO:0000256" key="16">
    <source>
        <dbReference type="RuleBase" id="RU003560"/>
    </source>
</evidence>
<evidence type="ECO:0000256" key="5">
    <source>
        <dbReference type="ARBA" id="ARBA00012876"/>
    </source>
</evidence>
<dbReference type="GO" id="GO:0047298">
    <property type="term" value="F:(S)-3-amino-2-methylpropionate transaminase activity"/>
    <property type="evidence" value="ECO:0007669"/>
    <property type="project" value="UniProtKB-EC"/>
</dbReference>
<evidence type="ECO:0000256" key="7">
    <source>
        <dbReference type="ARBA" id="ARBA00022576"/>
    </source>
</evidence>
<evidence type="ECO:0000256" key="8">
    <source>
        <dbReference type="ARBA" id="ARBA00022679"/>
    </source>
</evidence>
<evidence type="ECO:0000256" key="1">
    <source>
        <dbReference type="ARBA" id="ARBA00001750"/>
    </source>
</evidence>